<dbReference type="PROSITE" id="PS50011">
    <property type="entry name" value="PROTEIN_KINASE_DOM"/>
    <property type="match status" value="1"/>
</dbReference>
<keyword evidence="6" id="KW-0418">Kinase</keyword>
<feature type="compositionally biased region" description="Acidic residues" evidence="4">
    <location>
        <begin position="689"/>
        <end position="701"/>
    </location>
</feature>
<dbReference type="PROSITE" id="PS00108">
    <property type="entry name" value="PROTEIN_KINASE_ST"/>
    <property type="match status" value="1"/>
</dbReference>
<feature type="compositionally biased region" description="Basic and acidic residues" evidence="4">
    <location>
        <begin position="479"/>
        <end position="496"/>
    </location>
</feature>
<dbReference type="Pfam" id="PF00069">
    <property type="entry name" value="Pkinase"/>
    <property type="match status" value="1"/>
</dbReference>
<feature type="compositionally biased region" description="Low complexity" evidence="4">
    <location>
        <begin position="702"/>
        <end position="711"/>
    </location>
</feature>
<proteinExistence type="predicted"/>
<dbReference type="InterPro" id="IPR008271">
    <property type="entry name" value="Ser/Thr_kinase_AS"/>
</dbReference>
<feature type="binding site" evidence="3">
    <location>
        <position position="105"/>
    </location>
    <ligand>
        <name>ATP</name>
        <dbReference type="ChEBI" id="CHEBI:30616"/>
    </ligand>
</feature>
<evidence type="ECO:0000256" key="4">
    <source>
        <dbReference type="SAM" id="MobiDB-lite"/>
    </source>
</evidence>
<organism evidence="6 7">
    <name type="scientific">Microthyrium microscopicum</name>
    <dbReference type="NCBI Taxonomy" id="703497"/>
    <lineage>
        <taxon>Eukaryota</taxon>
        <taxon>Fungi</taxon>
        <taxon>Dikarya</taxon>
        <taxon>Ascomycota</taxon>
        <taxon>Pezizomycotina</taxon>
        <taxon>Dothideomycetes</taxon>
        <taxon>Dothideomycetes incertae sedis</taxon>
        <taxon>Microthyriales</taxon>
        <taxon>Microthyriaceae</taxon>
        <taxon>Microthyrium</taxon>
    </lineage>
</organism>
<dbReference type="GO" id="GO:0004683">
    <property type="term" value="F:calcium/calmodulin-dependent protein kinase activity"/>
    <property type="evidence" value="ECO:0007669"/>
    <property type="project" value="TreeGrafter"/>
</dbReference>
<dbReference type="SUPFAM" id="SSF56112">
    <property type="entry name" value="Protein kinase-like (PK-like)"/>
    <property type="match status" value="1"/>
</dbReference>
<dbReference type="InterPro" id="IPR000719">
    <property type="entry name" value="Prot_kinase_dom"/>
</dbReference>
<dbReference type="FunFam" id="1.10.510.10:FF:000995">
    <property type="entry name" value="BcCMK3, calcium/calmodulin-dependent protein kinase"/>
    <property type="match status" value="1"/>
</dbReference>
<dbReference type="GO" id="GO:0005524">
    <property type="term" value="F:ATP binding"/>
    <property type="evidence" value="ECO:0007669"/>
    <property type="project" value="UniProtKB-UniRule"/>
</dbReference>
<dbReference type="InterPro" id="IPR017441">
    <property type="entry name" value="Protein_kinase_ATP_BS"/>
</dbReference>
<keyword evidence="6" id="KW-0808">Transferase</keyword>
<evidence type="ECO:0000256" key="3">
    <source>
        <dbReference type="PROSITE-ProRule" id="PRU10141"/>
    </source>
</evidence>
<dbReference type="PANTHER" id="PTHR24346">
    <property type="entry name" value="MAP/MICROTUBULE AFFINITY-REGULATING KINASE"/>
    <property type="match status" value="1"/>
</dbReference>
<dbReference type="GO" id="GO:0005516">
    <property type="term" value="F:calmodulin binding"/>
    <property type="evidence" value="ECO:0007669"/>
    <property type="project" value="TreeGrafter"/>
</dbReference>
<feature type="compositionally biased region" description="Polar residues" evidence="4">
    <location>
        <begin position="541"/>
        <end position="550"/>
    </location>
</feature>
<dbReference type="Proteomes" id="UP000799302">
    <property type="component" value="Unassembled WGS sequence"/>
</dbReference>
<feature type="region of interest" description="Disordered" evidence="4">
    <location>
        <begin position="684"/>
        <end position="711"/>
    </location>
</feature>
<name>A0A6A6UC53_9PEZI</name>
<dbReference type="AlphaFoldDB" id="A0A6A6UC53"/>
<dbReference type="EMBL" id="MU004235">
    <property type="protein sequence ID" value="KAF2669206.1"/>
    <property type="molecule type" value="Genomic_DNA"/>
</dbReference>
<feature type="compositionally biased region" description="Basic and acidic residues" evidence="4">
    <location>
        <begin position="1"/>
        <end position="12"/>
    </location>
</feature>
<feature type="compositionally biased region" description="Acidic residues" evidence="4">
    <location>
        <begin position="497"/>
        <end position="511"/>
    </location>
</feature>
<keyword evidence="1 3" id="KW-0547">Nucleotide-binding</keyword>
<evidence type="ECO:0000256" key="2">
    <source>
        <dbReference type="ARBA" id="ARBA00022840"/>
    </source>
</evidence>
<dbReference type="PANTHER" id="PTHR24346:SF77">
    <property type="entry name" value="SERINE THREONINE PROTEIN KINASE"/>
    <property type="match status" value="1"/>
</dbReference>
<evidence type="ECO:0000256" key="1">
    <source>
        <dbReference type="ARBA" id="ARBA00022741"/>
    </source>
</evidence>
<dbReference type="InterPro" id="IPR011009">
    <property type="entry name" value="Kinase-like_dom_sf"/>
</dbReference>
<feature type="compositionally biased region" description="Polar residues" evidence="4">
    <location>
        <begin position="53"/>
        <end position="62"/>
    </location>
</feature>
<evidence type="ECO:0000313" key="7">
    <source>
        <dbReference type="Proteomes" id="UP000799302"/>
    </source>
</evidence>
<feature type="region of interest" description="Disordered" evidence="4">
    <location>
        <begin position="134"/>
        <end position="159"/>
    </location>
</feature>
<reference evidence="6" key="1">
    <citation type="journal article" date="2020" name="Stud. Mycol.">
        <title>101 Dothideomycetes genomes: a test case for predicting lifestyles and emergence of pathogens.</title>
        <authorList>
            <person name="Haridas S."/>
            <person name="Albert R."/>
            <person name="Binder M."/>
            <person name="Bloem J."/>
            <person name="Labutti K."/>
            <person name="Salamov A."/>
            <person name="Andreopoulos B."/>
            <person name="Baker S."/>
            <person name="Barry K."/>
            <person name="Bills G."/>
            <person name="Bluhm B."/>
            <person name="Cannon C."/>
            <person name="Castanera R."/>
            <person name="Culley D."/>
            <person name="Daum C."/>
            <person name="Ezra D."/>
            <person name="Gonzalez J."/>
            <person name="Henrissat B."/>
            <person name="Kuo A."/>
            <person name="Liang C."/>
            <person name="Lipzen A."/>
            <person name="Lutzoni F."/>
            <person name="Magnuson J."/>
            <person name="Mondo S."/>
            <person name="Nolan M."/>
            <person name="Ohm R."/>
            <person name="Pangilinan J."/>
            <person name="Park H.-J."/>
            <person name="Ramirez L."/>
            <person name="Alfaro M."/>
            <person name="Sun H."/>
            <person name="Tritt A."/>
            <person name="Yoshinaga Y."/>
            <person name="Zwiers L.-H."/>
            <person name="Turgeon B."/>
            <person name="Goodwin S."/>
            <person name="Spatafora J."/>
            <person name="Crous P."/>
            <person name="Grigoriev I."/>
        </authorList>
    </citation>
    <scope>NUCLEOTIDE SEQUENCE</scope>
    <source>
        <strain evidence="6">CBS 115976</strain>
    </source>
</reference>
<dbReference type="SMART" id="SM00220">
    <property type="entry name" value="S_TKc"/>
    <property type="match status" value="1"/>
</dbReference>
<feature type="region of interest" description="Disordered" evidence="4">
    <location>
        <begin position="451"/>
        <end position="566"/>
    </location>
</feature>
<dbReference type="CDD" id="cd14008">
    <property type="entry name" value="STKc_LKB1_CaMKK"/>
    <property type="match status" value="1"/>
</dbReference>
<protein>
    <submittedName>
        <fullName evidence="6">Kinase-like protein</fullName>
    </submittedName>
</protein>
<dbReference type="GO" id="GO:0005737">
    <property type="term" value="C:cytoplasm"/>
    <property type="evidence" value="ECO:0007669"/>
    <property type="project" value="TreeGrafter"/>
</dbReference>
<dbReference type="FunFam" id="3.30.200.20:FF:000447">
    <property type="entry name" value="Calcium/calmodulin dependent protein kinase"/>
    <property type="match status" value="1"/>
</dbReference>
<dbReference type="GO" id="GO:0035556">
    <property type="term" value="P:intracellular signal transduction"/>
    <property type="evidence" value="ECO:0007669"/>
    <property type="project" value="TreeGrafter"/>
</dbReference>
<feature type="region of interest" description="Disordered" evidence="4">
    <location>
        <begin position="1"/>
        <end position="69"/>
    </location>
</feature>
<evidence type="ECO:0000259" key="5">
    <source>
        <dbReference type="PROSITE" id="PS50011"/>
    </source>
</evidence>
<dbReference type="OrthoDB" id="68483at2759"/>
<dbReference type="Gene3D" id="1.10.510.10">
    <property type="entry name" value="Transferase(Phosphotransferase) domain 1"/>
    <property type="match status" value="1"/>
</dbReference>
<feature type="domain" description="Protein kinase" evidence="5">
    <location>
        <begin position="77"/>
        <end position="381"/>
    </location>
</feature>
<feature type="region of interest" description="Disordered" evidence="4">
    <location>
        <begin position="578"/>
        <end position="597"/>
    </location>
</feature>
<gene>
    <name evidence="6" type="ORF">BT63DRAFT_424939</name>
</gene>
<sequence length="711" mass="79623">MSASNSHEDHISALRNNPDFKPSTVRHISAPEYQSPSRHHEKRSTNPRKPVKTTLNAQSKYSNSEDDGPAEHRINQYLIQQEIGRGSFGSVHLAVDQFGREYAVKEFSKSRLRKRAQSNLLRQSKFGYRRSRYRKQHGGTDGNFNEPMHRQSMSPEPGAASSLDLIKEEIAIMKKLDHPNVVSLIEVLDDPHEDSLYMVLEMCKKGVVMKVGLGEPAQPYSLEQCRHWLRDMILGLEYLHAQGIIHRDIKPDNCLVTQDDVVKIVDFGVSEMFSKDSEMTTTKSAGSPAFMPPELCVAKHGEVSGRAVDIWSMGVTLYCLVFGHIPFEKTGMLDLFESIKDDAVNVPGDIDPQLKHLFLRLLEKNPAKRIDMDGIRAHPWVTKDGTDELLPKEENIMNIIEPPTDQEVAAAITEPLRRMITVMKAASKFKRLLHKTPSLVQGIFGNKIVQPPRQLEKRTHSDSLSNRHPVEGPLATKGIHRDIDIKEEMTLKHEYEPINEDVDMSDTDAIESPESKETLPPEHQHQQQKQKQTLPPPQERPSLSANSSDDPTGAISPRSETGKGQAHDPLEDQLFLLIGPHCDAPPPDPGLGPIVSESPGAADMNVYEKAYEEEIQRILAEKQHHRPTLFLTKRVENTKHLREHKDITDFSRPAGLAKLVEAGMGKGEGEKKKLVDVAKAMGRERVEQAEAEDAAEEDEEGQASSQAAGVE</sequence>
<keyword evidence="2 3" id="KW-0067">ATP-binding</keyword>
<dbReference type="Gene3D" id="3.30.200.20">
    <property type="entry name" value="Phosphorylase Kinase, domain 1"/>
    <property type="match status" value="1"/>
</dbReference>
<keyword evidence="7" id="KW-1185">Reference proteome</keyword>
<feature type="compositionally biased region" description="Basic and acidic residues" evidence="4">
    <location>
        <begin position="513"/>
        <end position="525"/>
    </location>
</feature>
<accession>A0A6A6UC53</accession>
<dbReference type="PROSITE" id="PS00107">
    <property type="entry name" value="PROTEIN_KINASE_ATP"/>
    <property type="match status" value="1"/>
</dbReference>
<feature type="compositionally biased region" description="Basic residues" evidence="4">
    <location>
        <begin position="37"/>
        <end position="51"/>
    </location>
</feature>
<evidence type="ECO:0000313" key="6">
    <source>
        <dbReference type="EMBL" id="KAF2669206.1"/>
    </source>
</evidence>